<evidence type="ECO:0000313" key="7">
    <source>
        <dbReference type="EMBL" id="MDK1683095.1"/>
    </source>
</evidence>
<dbReference type="GO" id="GO:0043023">
    <property type="term" value="F:ribosomal large subunit binding"/>
    <property type="evidence" value="ECO:0007669"/>
    <property type="project" value="InterPro"/>
</dbReference>
<name>A0AAW6UVB2_9GAMM</name>
<dbReference type="Proteomes" id="UP001241935">
    <property type="component" value="Unassembled WGS sequence"/>
</dbReference>
<sequence length="145" mass="16832">MPNPSQQNTVESMRVDKWLWAARFFKTRSLSKAAIEGGKVHHNGERVKVSKEVRVGMELTIQQGFDRKTILIKALSANRGAAPIAQQLYDETEVSVARRELLTTQRKLHNLARPEHRPSKKDRRQISKFKQDNDQQFDQDWSYSD</sequence>
<evidence type="ECO:0000256" key="5">
    <source>
        <dbReference type="SAM" id="MobiDB-lite"/>
    </source>
</evidence>
<keyword evidence="2 4" id="KW-0694">RNA-binding</keyword>
<dbReference type="SMART" id="SM00363">
    <property type="entry name" value="S4"/>
    <property type="match status" value="1"/>
</dbReference>
<dbReference type="InterPro" id="IPR025708">
    <property type="entry name" value="HSP15"/>
</dbReference>
<dbReference type="InterPro" id="IPR036986">
    <property type="entry name" value="S4_RNA-bd_sf"/>
</dbReference>
<evidence type="ECO:0000259" key="6">
    <source>
        <dbReference type="SMART" id="SM00363"/>
    </source>
</evidence>
<dbReference type="RefSeq" id="WP_284066493.1">
    <property type="nucleotide sequence ID" value="NZ_JASKNE010000001.1"/>
</dbReference>
<gene>
    <name evidence="7" type="ORF">QOR41_04445</name>
</gene>
<evidence type="ECO:0000313" key="8">
    <source>
        <dbReference type="Proteomes" id="UP001241935"/>
    </source>
</evidence>
<dbReference type="PIRSF" id="PIRSF016821">
    <property type="entry name" value="HSP15"/>
    <property type="match status" value="1"/>
</dbReference>
<reference evidence="7" key="1">
    <citation type="submission" date="2023-04" db="EMBL/GenBank/DDBJ databases">
        <title>The environmental microbiomes in feedlot watering bowls are a reservoir of florfenicol resistance for bovine respiratory disease pathogens.</title>
        <authorList>
            <person name="Kos D.W."/>
            <person name="Ruzzini A.C."/>
            <person name="Schreiner B."/>
            <person name="Jelinski M.D."/>
        </authorList>
    </citation>
    <scope>NUCLEOTIDE SEQUENCE</scope>
    <source>
        <strain evidence="7">WB3</strain>
    </source>
</reference>
<comment type="similarity">
    <text evidence="1 4">Belongs to the HSP15 family.</text>
</comment>
<dbReference type="Pfam" id="PF01479">
    <property type="entry name" value="S4"/>
    <property type="match status" value="1"/>
</dbReference>
<protein>
    <recommendedName>
        <fullName evidence="4">Heat shock protein 15</fullName>
    </recommendedName>
</protein>
<dbReference type="AlphaFoldDB" id="A0AAW6UVB2"/>
<accession>A0AAW6UVB2</accession>
<evidence type="ECO:0000256" key="2">
    <source>
        <dbReference type="ARBA" id="ARBA00022884"/>
    </source>
</evidence>
<feature type="region of interest" description="Disordered" evidence="5">
    <location>
        <begin position="105"/>
        <end position="145"/>
    </location>
</feature>
<dbReference type="Gene3D" id="3.10.290.10">
    <property type="entry name" value="RNA-binding S4 domain"/>
    <property type="match status" value="1"/>
</dbReference>
<feature type="compositionally biased region" description="Basic residues" evidence="5">
    <location>
        <begin position="118"/>
        <end position="127"/>
    </location>
</feature>
<dbReference type="GO" id="GO:0003727">
    <property type="term" value="F:single-stranded RNA binding"/>
    <property type="evidence" value="ECO:0007669"/>
    <property type="project" value="InterPro"/>
</dbReference>
<dbReference type="SUPFAM" id="SSF55174">
    <property type="entry name" value="Alpha-L RNA-binding motif"/>
    <property type="match status" value="1"/>
</dbReference>
<feature type="compositionally biased region" description="Low complexity" evidence="5">
    <location>
        <begin position="134"/>
        <end position="145"/>
    </location>
</feature>
<evidence type="ECO:0000256" key="3">
    <source>
        <dbReference type="ARBA" id="ARBA00023125"/>
    </source>
</evidence>
<dbReference type="InterPro" id="IPR002942">
    <property type="entry name" value="S4_RNA-bd"/>
</dbReference>
<keyword evidence="3 4" id="KW-0238">DNA-binding</keyword>
<evidence type="ECO:0000256" key="1">
    <source>
        <dbReference type="ARBA" id="ARBA00008396"/>
    </source>
</evidence>
<dbReference type="EMBL" id="JASKNE010000001">
    <property type="protein sequence ID" value="MDK1683095.1"/>
    <property type="molecule type" value="Genomic_DNA"/>
</dbReference>
<dbReference type="CDD" id="cd00165">
    <property type="entry name" value="S4"/>
    <property type="match status" value="1"/>
</dbReference>
<comment type="caution">
    <text evidence="7">The sequence shown here is derived from an EMBL/GenBank/DDBJ whole genome shotgun (WGS) entry which is preliminary data.</text>
</comment>
<organism evidence="7 8">
    <name type="scientific">Acinetobacter terrestris</name>
    <dbReference type="NCBI Taxonomy" id="2529843"/>
    <lineage>
        <taxon>Bacteria</taxon>
        <taxon>Pseudomonadati</taxon>
        <taxon>Pseudomonadota</taxon>
        <taxon>Gammaproteobacteria</taxon>
        <taxon>Moraxellales</taxon>
        <taxon>Moraxellaceae</taxon>
        <taxon>Acinetobacter</taxon>
        <taxon>Acinetobacter Taxon 24</taxon>
    </lineage>
</organism>
<feature type="domain" description="RNA-binding S4" evidence="6">
    <location>
        <begin position="13"/>
        <end position="76"/>
    </location>
</feature>
<dbReference type="GO" id="GO:0034605">
    <property type="term" value="P:cellular response to heat"/>
    <property type="evidence" value="ECO:0007669"/>
    <property type="project" value="InterPro"/>
</dbReference>
<dbReference type="PROSITE" id="PS50889">
    <property type="entry name" value="S4"/>
    <property type="match status" value="1"/>
</dbReference>
<dbReference type="GO" id="GO:0003677">
    <property type="term" value="F:DNA binding"/>
    <property type="evidence" value="ECO:0007669"/>
    <property type="project" value="UniProtKB-KW"/>
</dbReference>
<evidence type="ECO:0000256" key="4">
    <source>
        <dbReference type="PIRNR" id="PIRNR016821"/>
    </source>
</evidence>
<proteinExistence type="inferred from homology"/>